<gene>
    <name evidence="2" type="ORF">BGZ99_008356</name>
</gene>
<protein>
    <submittedName>
        <fullName evidence="2">Uncharacterized protein</fullName>
    </submittedName>
</protein>
<keyword evidence="3" id="KW-1185">Reference proteome</keyword>
<reference evidence="2" key="1">
    <citation type="journal article" date="2020" name="Fungal Divers.">
        <title>Resolving the Mortierellaceae phylogeny through synthesis of multi-gene phylogenetics and phylogenomics.</title>
        <authorList>
            <person name="Vandepol N."/>
            <person name="Liber J."/>
            <person name="Desiro A."/>
            <person name="Na H."/>
            <person name="Kennedy M."/>
            <person name="Barry K."/>
            <person name="Grigoriev I.V."/>
            <person name="Miller A.N."/>
            <person name="O'Donnell K."/>
            <person name="Stajich J.E."/>
            <person name="Bonito G."/>
        </authorList>
    </citation>
    <scope>NUCLEOTIDE SEQUENCE</scope>
    <source>
        <strain evidence="2">REB-010B</strain>
    </source>
</reference>
<name>A0A9P6R8E9_9FUNG</name>
<sequence length="693" mass="79052">DADASDEENAADGEKPGNENQSNEKIAEAEQDDDFSIDESTFVLNCSLIRELKFSEKSDLTAIYLASLRVPNPLTAFRIDKGLVAASTVFRNCHGFKGLRTLVVRPSLAISQHPRVLLQYFRLIEGTIATCVSLHTLDIETSGSLLSSGILRAMTRDDGIGRKWLRELRLACHFEDAELLIFQHLIETAHQLHLTTGSTLSLLEKCLFCPLLETLYLHNIQPINATRRRTPFFQLRPQEEPETTLRFLTSLTILDFHTGCRDGSSGIEPTNWLDYSSIDPLLAILRLCPSLTHLRVSYDVTLALKPGPVGFKRMVRILYPRHHTTEWSRVPYDYMFKLSKLVPRLNNIDFGMRPHFDQVAWQQLILRYRWRLKALSVWSALEFDAHVLTLLIGPPQGHPDRVKRPHRLTKLDINGLDKTAKSAWLVFQQIPTLLDFSARDVPLDASRLVEYDWVCTGLQTLAIYVAVPIGPTEEETTWTWDEENRVWEEVCGTFLGVADFDGQDLQQDYSTRLQIQVCEQLGRLTDLRKLTLEGGTVWDDHREDGVMPEGHECMRLTLETGLDRLAPLKRRLETLIVYQLDEKLCGQKELQWIARNWVHHNNPHWLWTHAVEEQPHITSTLRLTTDECGSSQVASYLVPAPTFEALLGISVNTITREGVTKVETEAEADAVRIASLKWFREECPTVTVKTFDE</sequence>
<evidence type="ECO:0000313" key="3">
    <source>
        <dbReference type="Proteomes" id="UP000738325"/>
    </source>
</evidence>
<feature type="non-terminal residue" evidence="2">
    <location>
        <position position="1"/>
    </location>
</feature>
<organism evidence="2 3">
    <name type="scientific">Dissophora globulifera</name>
    <dbReference type="NCBI Taxonomy" id="979702"/>
    <lineage>
        <taxon>Eukaryota</taxon>
        <taxon>Fungi</taxon>
        <taxon>Fungi incertae sedis</taxon>
        <taxon>Mucoromycota</taxon>
        <taxon>Mortierellomycotina</taxon>
        <taxon>Mortierellomycetes</taxon>
        <taxon>Mortierellales</taxon>
        <taxon>Mortierellaceae</taxon>
        <taxon>Dissophora</taxon>
    </lineage>
</organism>
<dbReference type="AlphaFoldDB" id="A0A9P6R8E9"/>
<accession>A0A9P6R8E9</accession>
<comment type="caution">
    <text evidence="2">The sequence shown here is derived from an EMBL/GenBank/DDBJ whole genome shotgun (WGS) entry which is preliminary data.</text>
</comment>
<dbReference type="OrthoDB" id="2375664at2759"/>
<evidence type="ECO:0000256" key="1">
    <source>
        <dbReference type="SAM" id="MobiDB-lite"/>
    </source>
</evidence>
<evidence type="ECO:0000313" key="2">
    <source>
        <dbReference type="EMBL" id="KAG0314122.1"/>
    </source>
</evidence>
<proteinExistence type="predicted"/>
<dbReference type="Proteomes" id="UP000738325">
    <property type="component" value="Unassembled WGS sequence"/>
</dbReference>
<feature type="compositionally biased region" description="Acidic residues" evidence="1">
    <location>
        <begin position="1"/>
        <end position="11"/>
    </location>
</feature>
<dbReference type="EMBL" id="JAAAIP010000642">
    <property type="protein sequence ID" value="KAG0314122.1"/>
    <property type="molecule type" value="Genomic_DNA"/>
</dbReference>
<feature type="region of interest" description="Disordered" evidence="1">
    <location>
        <begin position="1"/>
        <end position="30"/>
    </location>
</feature>